<evidence type="ECO:0000256" key="7">
    <source>
        <dbReference type="SAM" id="Phobius"/>
    </source>
</evidence>
<keyword evidence="1" id="KW-0808">Transferase</keyword>
<feature type="binding site" evidence="5">
    <location>
        <position position="54"/>
    </location>
    <ligand>
        <name>ATP</name>
        <dbReference type="ChEBI" id="CHEBI:30616"/>
    </ligand>
</feature>
<dbReference type="PROSITE" id="PS00108">
    <property type="entry name" value="PROTEIN_KINASE_ST"/>
    <property type="match status" value="1"/>
</dbReference>
<keyword evidence="9" id="KW-0723">Serine/threonine-protein kinase</keyword>
<dbReference type="SUPFAM" id="SSF56112">
    <property type="entry name" value="Protein kinase-like (PK-like)"/>
    <property type="match status" value="1"/>
</dbReference>
<sequence length="588" mass="61181">MTSIASPHASPATAVVPGTLLAQKYRVERVLGQGGMGYVVEARHVALDERVALKFLLPEYAQHPEASARFQREARAAVKIKSEHVARVLDVATLDHGAPYMVMEFLDGRDLARQLKDGVLAVPDAIDYVLQACEAIAEAHSYGIVHRDLKPANLFLASRRDGSPLVKLLDFGISKMQGAPGEHALTRTSTAMGSALYMSPEQMQETRGVDHRTDIYSLGITLFELIAGTQPFYAETLPQLCAEVLTGTPRPLRDFRPDLSADLAERIARAYERDKNQRYQSIAEFAVALAPYAPSRSQSTLDRVARMAGLPPPAVGAPGESPRLPSQPTLPAMQAPSARGIPEGTDVPSTVPLPPNTGRRNSVISSTLASATPPAEVAAQTAHKTMPLPVQIASAPELPTASTTTGPSILTLGQTPPLDVIEPDLSRIEADLYTGPRSAHAAAAFASAARTRPPSPDAGRSFLFVALGLGALIGILGGVLVFLFRSSVEASSTTPIAAGVPEEAPAIAAAALTASPTSTAPAITPEATTPPSGSASASPAASPAALPAAGASTSAPATPPPGPKPTSKATAAPSSTTKKNANPAFTRR</sequence>
<dbReference type="PROSITE" id="PS50011">
    <property type="entry name" value="PROTEIN_KINASE_DOM"/>
    <property type="match status" value="1"/>
</dbReference>
<name>A0A4U1IMC8_9BACT</name>
<dbReference type="RefSeq" id="WP_136935803.1">
    <property type="nucleotide sequence ID" value="NZ_SSMQ01000100.1"/>
</dbReference>
<dbReference type="GO" id="GO:0004674">
    <property type="term" value="F:protein serine/threonine kinase activity"/>
    <property type="evidence" value="ECO:0007669"/>
    <property type="project" value="UniProtKB-KW"/>
</dbReference>
<dbReference type="EMBL" id="SSMQ01000100">
    <property type="protein sequence ID" value="TKC95208.1"/>
    <property type="molecule type" value="Genomic_DNA"/>
</dbReference>
<keyword evidence="7" id="KW-1133">Transmembrane helix</keyword>
<dbReference type="InterPro" id="IPR011009">
    <property type="entry name" value="Kinase-like_dom_sf"/>
</dbReference>
<evidence type="ECO:0000313" key="10">
    <source>
        <dbReference type="Proteomes" id="UP000309215"/>
    </source>
</evidence>
<dbReference type="CDD" id="cd14014">
    <property type="entry name" value="STKc_PknB_like"/>
    <property type="match status" value="1"/>
</dbReference>
<evidence type="ECO:0000256" key="3">
    <source>
        <dbReference type="ARBA" id="ARBA00022777"/>
    </source>
</evidence>
<dbReference type="PANTHER" id="PTHR43289:SF6">
    <property type="entry name" value="SERINE_THREONINE-PROTEIN KINASE NEKL-3"/>
    <property type="match status" value="1"/>
</dbReference>
<dbReference type="Proteomes" id="UP000309215">
    <property type="component" value="Unassembled WGS sequence"/>
</dbReference>
<dbReference type="GO" id="GO:0005524">
    <property type="term" value="F:ATP binding"/>
    <property type="evidence" value="ECO:0007669"/>
    <property type="project" value="UniProtKB-UniRule"/>
</dbReference>
<feature type="compositionally biased region" description="Low complexity" evidence="6">
    <location>
        <begin position="565"/>
        <end position="578"/>
    </location>
</feature>
<evidence type="ECO:0000256" key="6">
    <source>
        <dbReference type="SAM" id="MobiDB-lite"/>
    </source>
</evidence>
<keyword evidence="10" id="KW-1185">Reference proteome</keyword>
<evidence type="ECO:0000256" key="5">
    <source>
        <dbReference type="PROSITE-ProRule" id="PRU10141"/>
    </source>
</evidence>
<dbReference type="InterPro" id="IPR008271">
    <property type="entry name" value="Ser/Thr_kinase_AS"/>
</dbReference>
<dbReference type="OrthoDB" id="5497525at2"/>
<feature type="transmembrane region" description="Helical" evidence="7">
    <location>
        <begin position="462"/>
        <end position="484"/>
    </location>
</feature>
<keyword evidence="3 9" id="KW-0418">Kinase</keyword>
<evidence type="ECO:0000256" key="1">
    <source>
        <dbReference type="ARBA" id="ARBA00022679"/>
    </source>
</evidence>
<dbReference type="InterPro" id="IPR000719">
    <property type="entry name" value="Prot_kinase_dom"/>
</dbReference>
<reference evidence="9 10" key="1">
    <citation type="submission" date="2019-04" db="EMBL/GenBank/DDBJ databases">
        <authorList>
            <person name="Li Y."/>
            <person name="Wang J."/>
        </authorList>
    </citation>
    <scope>NUCLEOTIDE SEQUENCE [LARGE SCALE GENOMIC DNA]</scope>
    <source>
        <strain evidence="9 10">DSM 14668</strain>
    </source>
</reference>
<feature type="domain" description="Protein kinase" evidence="8">
    <location>
        <begin position="25"/>
        <end position="293"/>
    </location>
</feature>
<dbReference type="SMART" id="SM00220">
    <property type="entry name" value="S_TKc"/>
    <property type="match status" value="1"/>
</dbReference>
<dbReference type="Gene3D" id="3.30.200.20">
    <property type="entry name" value="Phosphorylase Kinase, domain 1"/>
    <property type="match status" value="1"/>
</dbReference>
<keyword evidence="2 5" id="KW-0547">Nucleotide-binding</keyword>
<dbReference type="InterPro" id="IPR017441">
    <property type="entry name" value="Protein_kinase_ATP_BS"/>
</dbReference>
<dbReference type="PANTHER" id="PTHR43289">
    <property type="entry name" value="MITOGEN-ACTIVATED PROTEIN KINASE KINASE KINASE 20-RELATED"/>
    <property type="match status" value="1"/>
</dbReference>
<accession>A0A4U1IMC8</accession>
<keyword evidence="7" id="KW-0472">Membrane</keyword>
<comment type="caution">
    <text evidence="9">The sequence shown here is derived from an EMBL/GenBank/DDBJ whole genome shotgun (WGS) entry which is preliminary data.</text>
</comment>
<dbReference type="Pfam" id="PF00069">
    <property type="entry name" value="Pkinase"/>
    <property type="match status" value="1"/>
</dbReference>
<dbReference type="PROSITE" id="PS00107">
    <property type="entry name" value="PROTEIN_KINASE_ATP"/>
    <property type="match status" value="1"/>
</dbReference>
<feature type="compositionally biased region" description="Low complexity" evidence="6">
    <location>
        <begin position="517"/>
        <end position="556"/>
    </location>
</feature>
<evidence type="ECO:0000256" key="2">
    <source>
        <dbReference type="ARBA" id="ARBA00022741"/>
    </source>
</evidence>
<evidence type="ECO:0000259" key="8">
    <source>
        <dbReference type="PROSITE" id="PS50011"/>
    </source>
</evidence>
<dbReference type="AlphaFoldDB" id="A0A4U1IMC8"/>
<feature type="region of interest" description="Disordered" evidence="6">
    <location>
        <begin position="308"/>
        <end position="361"/>
    </location>
</feature>
<keyword evidence="4 5" id="KW-0067">ATP-binding</keyword>
<dbReference type="Gene3D" id="1.10.510.10">
    <property type="entry name" value="Transferase(Phosphotransferase) domain 1"/>
    <property type="match status" value="1"/>
</dbReference>
<evidence type="ECO:0000313" key="9">
    <source>
        <dbReference type="EMBL" id="TKC95208.1"/>
    </source>
</evidence>
<evidence type="ECO:0000256" key="4">
    <source>
        <dbReference type="ARBA" id="ARBA00022840"/>
    </source>
</evidence>
<organism evidence="9 10">
    <name type="scientific">Polyangium fumosum</name>
    <dbReference type="NCBI Taxonomy" id="889272"/>
    <lineage>
        <taxon>Bacteria</taxon>
        <taxon>Pseudomonadati</taxon>
        <taxon>Myxococcota</taxon>
        <taxon>Polyangia</taxon>
        <taxon>Polyangiales</taxon>
        <taxon>Polyangiaceae</taxon>
        <taxon>Polyangium</taxon>
    </lineage>
</organism>
<keyword evidence="7" id="KW-0812">Transmembrane</keyword>
<feature type="region of interest" description="Disordered" evidence="6">
    <location>
        <begin position="517"/>
        <end position="588"/>
    </location>
</feature>
<proteinExistence type="predicted"/>
<protein>
    <submittedName>
        <fullName evidence="9">Serine/threonine protein kinase</fullName>
    </submittedName>
</protein>
<gene>
    <name evidence="9" type="ORF">E8A74_47425</name>
</gene>